<dbReference type="GO" id="GO:0005634">
    <property type="term" value="C:nucleus"/>
    <property type="evidence" value="ECO:0007669"/>
    <property type="project" value="TreeGrafter"/>
</dbReference>
<feature type="region of interest" description="Disordered" evidence="1">
    <location>
        <begin position="232"/>
        <end position="257"/>
    </location>
</feature>
<dbReference type="GeneID" id="68357675"/>
<keyword evidence="4" id="KW-1185">Reference proteome</keyword>
<evidence type="ECO:0000313" key="4">
    <source>
        <dbReference type="Proteomes" id="UP000824596"/>
    </source>
</evidence>
<dbReference type="PANTHER" id="PTHR15615">
    <property type="match status" value="1"/>
</dbReference>
<evidence type="ECO:0000259" key="2">
    <source>
        <dbReference type="Pfam" id="PF00134"/>
    </source>
</evidence>
<dbReference type="EMBL" id="JAIZPD010000010">
    <property type="protein sequence ID" value="KAH0960391.1"/>
    <property type="molecule type" value="Genomic_DNA"/>
</dbReference>
<comment type="caution">
    <text evidence="3">The sequence shown here is derived from an EMBL/GenBank/DDBJ whole genome shotgun (WGS) entry which is preliminary data.</text>
</comment>
<gene>
    <name evidence="3" type="ORF">HRG_08546</name>
</gene>
<dbReference type="InterPro" id="IPR036915">
    <property type="entry name" value="Cyclin-like_sf"/>
</dbReference>
<sequence>MASLHLTMDELNKAALEHFLHQPVSSDKIVLLAAAAQNVVTCDSLNPSKHQDLPPAQKSPELWSAIPVEEDNIPTLGEFITQLVVSSNVQVPTLMSTLVYLARVKSKLQPMARGQRCTIHRIFLASLILASKYLNDRSPKNKHWANHTHINTEMYSFGFTRTEVNMMEKQLLFLLGWELRITTKDLYRELDFFLEPVRAQIVERYAIAMRPREEQRRRQEIYIPATHYHSPALPRGNSRSHDATPEHMRVAGGGRTYTSSGSSYASLALSSRQQSCSTTPLESADDAYVCETQNSPLI</sequence>
<dbReference type="RefSeq" id="XP_044717904.1">
    <property type="nucleotide sequence ID" value="XM_044867017.1"/>
</dbReference>
<accession>A0A9P8SF56</accession>
<dbReference type="GO" id="GO:0000307">
    <property type="term" value="C:cyclin-dependent protein kinase holoenzyme complex"/>
    <property type="evidence" value="ECO:0007669"/>
    <property type="project" value="TreeGrafter"/>
</dbReference>
<evidence type="ECO:0000313" key="3">
    <source>
        <dbReference type="EMBL" id="KAH0960391.1"/>
    </source>
</evidence>
<dbReference type="GO" id="GO:0016538">
    <property type="term" value="F:cyclin-dependent protein serine/threonine kinase regulator activity"/>
    <property type="evidence" value="ECO:0007669"/>
    <property type="project" value="TreeGrafter"/>
</dbReference>
<dbReference type="Gene3D" id="1.10.472.10">
    <property type="entry name" value="Cyclin-like"/>
    <property type="match status" value="1"/>
</dbReference>
<organism evidence="3 4">
    <name type="scientific">Hirsutella rhossiliensis</name>
    <dbReference type="NCBI Taxonomy" id="111463"/>
    <lineage>
        <taxon>Eukaryota</taxon>
        <taxon>Fungi</taxon>
        <taxon>Dikarya</taxon>
        <taxon>Ascomycota</taxon>
        <taxon>Pezizomycotina</taxon>
        <taxon>Sordariomycetes</taxon>
        <taxon>Hypocreomycetidae</taxon>
        <taxon>Hypocreales</taxon>
        <taxon>Ophiocordycipitaceae</taxon>
        <taxon>Hirsutella</taxon>
    </lineage>
</organism>
<dbReference type="AlphaFoldDB" id="A0A9P8SF56"/>
<feature type="domain" description="Cyclin N-terminal" evidence="2">
    <location>
        <begin position="74"/>
        <end position="180"/>
    </location>
</feature>
<dbReference type="OrthoDB" id="10250320at2759"/>
<dbReference type="Proteomes" id="UP000824596">
    <property type="component" value="Unassembled WGS sequence"/>
</dbReference>
<evidence type="ECO:0000256" key="1">
    <source>
        <dbReference type="SAM" id="MobiDB-lite"/>
    </source>
</evidence>
<reference evidence="3" key="1">
    <citation type="submission" date="2021-09" db="EMBL/GenBank/DDBJ databases">
        <title>A high-quality genome of the endoparasitic fungus Hirsutella rhossiliensis with a comparison of Hirsutella genomes reveals transposable elements contributing to genome size variation.</title>
        <authorList>
            <person name="Lin R."/>
            <person name="Jiao Y."/>
            <person name="Sun X."/>
            <person name="Ling J."/>
            <person name="Xie B."/>
            <person name="Cheng X."/>
        </authorList>
    </citation>
    <scope>NUCLEOTIDE SEQUENCE</scope>
    <source>
        <strain evidence="3">HR02</strain>
    </source>
</reference>
<protein>
    <submittedName>
        <fullName evidence="3">Cyclin domain-containing protein</fullName>
    </submittedName>
</protein>
<dbReference type="GO" id="GO:0019901">
    <property type="term" value="F:protein kinase binding"/>
    <property type="evidence" value="ECO:0007669"/>
    <property type="project" value="InterPro"/>
</dbReference>
<dbReference type="InterPro" id="IPR006671">
    <property type="entry name" value="Cyclin_N"/>
</dbReference>
<name>A0A9P8SF56_9HYPO</name>
<dbReference type="InterPro" id="IPR013922">
    <property type="entry name" value="Cyclin_PHO80-like"/>
</dbReference>
<proteinExistence type="predicted"/>
<dbReference type="Pfam" id="PF00134">
    <property type="entry name" value="Cyclin_N"/>
    <property type="match status" value="1"/>
</dbReference>
<dbReference type="SUPFAM" id="SSF47954">
    <property type="entry name" value="Cyclin-like"/>
    <property type="match status" value="1"/>
</dbReference>
<dbReference type="PANTHER" id="PTHR15615:SF10">
    <property type="entry name" value="PHO85 CYCLIN-2-RELATED"/>
    <property type="match status" value="1"/>
</dbReference>
<feature type="compositionally biased region" description="Basic and acidic residues" evidence="1">
    <location>
        <begin position="239"/>
        <end position="249"/>
    </location>
</feature>
<dbReference type="CDD" id="cd20557">
    <property type="entry name" value="CYCLIN_ScPCL1-like"/>
    <property type="match status" value="1"/>
</dbReference>